<sequence length="462" mass="53155">MTTDWEPWPALQRKSNHVVVKLLVLAILAGLSFRLLFSRSDVLHPVPVSPADEAEREASAESMAADVLGLEDDDGGSLSTNLGFSVDEEQVVSKPDRCDLFTGQWIPNPSGPTYTNESCRFIEPPQNCMKNGRHDTRYLFWRWKPHDCDVSPFNAKRFLDTMQNKSLALVGDSIVRNQAQSLICLLSKYEPIAGMFKDLHVLVQVEEPVEVYHDEQYKSRKWHFPSYSFNLSLIWSPFLIKAAIFENDEGESKSVNRLHLDTLDQKWTSQYKSFDYVVISSGQWFLKTAIYMENNKLVGCHYCPKLNLSEISIEYAYNKVLNSLYRFIKTSEHKPIVMYRTWTPDHFEYGEWFSGGLCNRTEPYKAGEGSGRDVDNFMRTIELNAFTRAVAAEGTRNGIRLKLLDTYQLSVLRPDAHTGPYRTFHPFEHGKNVKVQYDCLHWCLPGAIDTWNDVMMKLIMDE</sequence>
<keyword evidence="11" id="KW-1185">Reference proteome</keyword>
<name>A0A8J5LZU3_ZINOF</name>
<evidence type="ECO:0000256" key="7">
    <source>
        <dbReference type="ARBA" id="ARBA00023136"/>
    </source>
</evidence>
<comment type="subcellular location">
    <subcellularLocation>
        <location evidence="1">Golgi apparatus membrane</location>
        <topology evidence="1">Single-pass type II membrane protein</topology>
    </subcellularLocation>
</comment>
<keyword evidence="7" id="KW-0472">Membrane</keyword>
<dbReference type="PANTHER" id="PTHR32285:SF324">
    <property type="entry name" value="PROTEIN TRICHOME BIREFRINGENCE-LIKE 25"/>
    <property type="match status" value="1"/>
</dbReference>
<dbReference type="InterPro" id="IPR029962">
    <property type="entry name" value="TBL"/>
</dbReference>
<evidence type="ECO:0000256" key="6">
    <source>
        <dbReference type="ARBA" id="ARBA00023034"/>
    </source>
</evidence>
<keyword evidence="5" id="KW-1133">Transmembrane helix</keyword>
<dbReference type="PANTHER" id="PTHR32285">
    <property type="entry name" value="PROTEIN TRICHOME BIREFRINGENCE-LIKE 9-RELATED"/>
    <property type="match status" value="1"/>
</dbReference>
<organism evidence="10 11">
    <name type="scientific">Zingiber officinale</name>
    <name type="common">Ginger</name>
    <name type="synonym">Amomum zingiber</name>
    <dbReference type="NCBI Taxonomy" id="94328"/>
    <lineage>
        <taxon>Eukaryota</taxon>
        <taxon>Viridiplantae</taxon>
        <taxon>Streptophyta</taxon>
        <taxon>Embryophyta</taxon>
        <taxon>Tracheophyta</taxon>
        <taxon>Spermatophyta</taxon>
        <taxon>Magnoliopsida</taxon>
        <taxon>Liliopsida</taxon>
        <taxon>Zingiberales</taxon>
        <taxon>Zingiberaceae</taxon>
        <taxon>Zingiber</taxon>
    </lineage>
</organism>
<dbReference type="EMBL" id="JACMSC010000001">
    <property type="protein sequence ID" value="KAG6538351.1"/>
    <property type="molecule type" value="Genomic_DNA"/>
</dbReference>
<proteinExistence type="inferred from homology"/>
<comment type="caution">
    <text evidence="10">The sequence shown here is derived from an EMBL/GenBank/DDBJ whole genome shotgun (WGS) entry which is preliminary data.</text>
</comment>
<reference evidence="10 11" key="1">
    <citation type="submission" date="2020-08" db="EMBL/GenBank/DDBJ databases">
        <title>Plant Genome Project.</title>
        <authorList>
            <person name="Zhang R.-G."/>
        </authorList>
    </citation>
    <scope>NUCLEOTIDE SEQUENCE [LARGE SCALE GENOMIC DNA]</scope>
    <source>
        <tissue evidence="10">Rhizome</tissue>
    </source>
</reference>
<dbReference type="GO" id="GO:1990538">
    <property type="term" value="F:xylan O-acetyltransferase activity"/>
    <property type="evidence" value="ECO:0007669"/>
    <property type="project" value="UniProtKB-ARBA"/>
</dbReference>
<dbReference type="InterPro" id="IPR025846">
    <property type="entry name" value="TBL_N"/>
</dbReference>
<dbReference type="GO" id="GO:0000139">
    <property type="term" value="C:Golgi membrane"/>
    <property type="evidence" value="ECO:0007669"/>
    <property type="project" value="UniProtKB-SubCell"/>
</dbReference>
<keyword evidence="4" id="KW-0735">Signal-anchor</keyword>
<gene>
    <name evidence="10" type="ORF">ZIOFF_003466</name>
</gene>
<evidence type="ECO:0000256" key="4">
    <source>
        <dbReference type="ARBA" id="ARBA00022968"/>
    </source>
</evidence>
<comment type="similarity">
    <text evidence="2">Belongs to the PC-esterase family. TBL subfamily.</text>
</comment>
<evidence type="ECO:0000256" key="3">
    <source>
        <dbReference type="ARBA" id="ARBA00022692"/>
    </source>
</evidence>
<feature type="domain" description="Trichome birefringence-like N-terminal" evidence="9">
    <location>
        <begin position="97"/>
        <end position="149"/>
    </location>
</feature>
<accession>A0A8J5LZU3</accession>
<dbReference type="AlphaFoldDB" id="A0A8J5LZU3"/>
<dbReference type="Proteomes" id="UP000734854">
    <property type="component" value="Unassembled WGS sequence"/>
</dbReference>
<evidence type="ECO:0000259" key="8">
    <source>
        <dbReference type="Pfam" id="PF13839"/>
    </source>
</evidence>
<evidence type="ECO:0000259" key="9">
    <source>
        <dbReference type="Pfam" id="PF14416"/>
    </source>
</evidence>
<keyword evidence="6" id="KW-0333">Golgi apparatus</keyword>
<dbReference type="Pfam" id="PF14416">
    <property type="entry name" value="PMR5N"/>
    <property type="match status" value="1"/>
</dbReference>
<evidence type="ECO:0000256" key="2">
    <source>
        <dbReference type="ARBA" id="ARBA00007727"/>
    </source>
</evidence>
<evidence type="ECO:0000256" key="5">
    <source>
        <dbReference type="ARBA" id="ARBA00022989"/>
    </source>
</evidence>
<keyword evidence="3" id="KW-0812">Transmembrane</keyword>
<protein>
    <recommendedName>
        <fullName evidence="12">Trichome birefringence-like N-terminal domain-containing protein</fullName>
    </recommendedName>
</protein>
<evidence type="ECO:0000313" key="10">
    <source>
        <dbReference type="EMBL" id="KAG6538351.1"/>
    </source>
</evidence>
<dbReference type="Pfam" id="PF13839">
    <property type="entry name" value="PC-Esterase"/>
    <property type="match status" value="1"/>
</dbReference>
<dbReference type="InterPro" id="IPR026057">
    <property type="entry name" value="TBL_C"/>
</dbReference>
<evidence type="ECO:0008006" key="12">
    <source>
        <dbReference type="Google" id="ProtNLM"/>
    </source>
</evidence>
<feature type="domain" description="Trichome birefringence-like C-terminal" evidence="8">
    <location>
        <begin position="152"/>
        <end position="457"/>
    </location>
</feature>
<evidence type="ECO:0000313" key="11">
    <source>
        <dbReference type="Proteomes" id="UP000734854"/>
    </source>
</evidence>
<evidence type="ECO:0000256" key="1">
    <source>
        <dbReference type="ARBA" id="ARBA00004323"/>
    </source>
</evidence>